<dbReference type="Gene3D" id="1.10.510.10">
    <property type="entry name" value="Transferase(Phosphotransferase) domain 1"/>
    <property type="match status" value="1"/>
</dbReference>
<keyword evidence="1" id="KW-0723">Serine/threonine-protein kinase</keyword>
<keyword evidence="2" id="KW-0808">Transferase</keyword>
<evidence type="ECO:0000259" key="7">
    <source>
        <dbReference type="PROSITE" id="PS50011"/>
    </source>
</evidence>
<organism evidence="8 9">
    <name type="scientific">Meloidogyne javanica</name>
    <name type="common">Root-knot nematode worm</name>
    <dbReference type="NCBI Taxonomy" id="6303"/>
    <lineage>
        <taxon>Eukaryota</taxon>
        <taxon>Metazoa</taxon>
        <taxon>Ecdysozoa</taxon>
        <taxon>Nematoda</taxon>
        <taxon>Chromadorea</taxon>
        <taxon>Rhabditida</taxon>
        <taxon>Tylenchina</taxon>
        <taxon>Tylenchomorpha</taxon>
        <taxon>Tylenchoidea</taxon>
        <taxon>Meloidogynidae</taxon>
        <taxon>Meloidogyninae</taxon>
        <taxon>Meloidogyne</taxon>
        <taxon>Meloidogyne incognita group</taxon>
    </lineage>
</organism>
<dbReference type="GO" id="GO:0004674">
    <property type="term" value="F:protein serine/threonine kinase activity"/>
    <property type="evidence" value="ECO:0007669"/>
    <property type="project" value="UniProtKB-KW"/>
</dbReference>
<comment type="similarity">
    <text evidence="6">Belongs to the protein kinase superfamily. CMGC Ser/Thr protein kinase family. Lammer subfamily.</text>
</comment>
<evidence type="ECO:0000256" key="1">
    <source>
        <dbReference type="ARBA" id="ARBA00022527"/>
    </source>
</evidence>
<keyword evidence="4" id="KW-0418">Kinase</keyword>
<dbReference type="GO" id="GO:0005634">
    <property type="term" value="C:nucleus"/>
    <property type="evidence" value="ECO:0007669"/>
    <property type="project" value="TreeGrafter"/>
</dbReference>
<dbReference type="InterPro" id="IPR011009">
    <property type="entry name" value="Kinase-like_dom_sf"/>
</dbReference>
<dbReference type="PANTHER" id="PTHR45646:SF11">
    <property type="entry name" value="SERINE_THREONINE-PROTEIN KINASE DOA"/>
    <property type="match status" value="1"/>
</dbReference>
<proteinExistence type="inferred from homology"/>
<dbReference type="InterPro" id="IPR051175">
    <property type="entry name" value="CLK_kinases"/>
</dbReference>
<evidence type="ECO:0000313" key="9">
    <source>
        <dbReference type="WBParaSite" id="scaffold910_cov166.g2059"/>
    </source>
</evidence>
<dbReference type="WBParaSite" id="scaffold910_cov166.g2059">
    <property type="protein sequence ID" value="scaffold910_cov166.g2059"/>
    <property type="gene ID" value="scaffold910_cov166.g2059"/>
</dbReference>
<dbReference type="AlphaFoldDB" id="A0A915N7D8"/>
<dbReference type="SMART" id="SM00220">
    <property type="entry name" value="S_TKc"/>
    <property type="match status" value="1"/>
</dbReference>
<evidence type="ECO:0000313" key="8">
    <source>
        <dbReference type="Proteomes" id="UP000887561"/>
    </source>
</evidence>
<name>A0A915N7D8_MELJA</name>
<keyword evidence="3" id="KW-0547">Nucleotide-binding</keyword>
<dbReference type="Proteomes" id="UP000887561">
    <property type="component" value="Unplaced"/>
</dbReference>
<evidence type="ECO:0000256" key="3">
    <source>
        <dbReference type="ARBA" id="ARBA00022741"/>
    </source>
</evidence>
<keyword evidence="5" id="KW-0067">ATP-binding</keyword>
<dbReference type="PROSITE" id="PS50011">
    <property type="entry name" value="PROTEIN_KINASE_DOM"/>
    <property type="match status" value="1"/>
</dbReference>
<sequence length="310" mass="36220">MVVLNNDQQQKRRSKKIRWACIHPFPITEEQEERKHKLWAKTMIELTNKMNEVWIPPIQNNRIDRNGESTSCELQNNEEYNQNEVPSNNTFVPVQDEHGYLLCRNGDWIIDRFKIIKQIGDGVFSKVHLDASIRLIDFGSAVFEHQGHDETVTTRHYRAPEIILKNGWSFPCDIWSIGCILFELYSGCALFPKMDDIKHLATIERICGAVPKSMKRASSCGFYRNNNQLNCSQDVKEHVKEHTRKLFDYIKLKEMEHIQFFDLLENMLVIDPDLRITLKVASEHDFFEKLDNNLRLKAENGENINENGAT</sequence>
<accession>A0A915N7D8</accession>
<keyword evidence="8" id="KW-1185">Reference proteome</keyword>
<dbReference type="InterPro" id="IPR000719">
    <property type="entry name" value="Prot_kinase_dom"/>
</dbReference>
<evidence type="ECO:0000256" key="5">
    <source>
        <dbReference type="ARBA" id="ARBA00022840"/>
    </source>
</evidence>
<dbReference type="GO" id="GO:0005524">
    <property type="term" value="F:ATP binding"/>
    <property type="evidence" value="ECO:0007669"/>
    <property type="project" value="UniProtKB-KW"/>
</dbReference>
<dbReference type="PANTHER" id="PTHR45646">
    <property type="entry name" value="SERINE/THREONINE-PROTEIN KINASE DOA-RELATED"/>
    <property type="match status" value="1"/>
</dbReference>
<dbReference type="SUPFAM" id="SSF56112">
    <property type="entry name" value="Protein kinase-like (PK-like)"/>
    <property type="match status" value="1"/>
</dbReference>
<feature type="domain" description="Protein kinase" evidence="7">
    <location>
        <begin position="1"/>
        <end position="287"/>
    </location>
</feature>
<reference evidence="9" key="1">
    <citation type="submission" date="2022-11" db="UniProtKB">
        <authorList>
            <consortium name="WormBaseParasite"/>
        </authorList>
    </citation>
    <scope>IDENTIFICATION</scope>
</reference>
<protein>
    <submittedName>
        <fullName evidence="9">Protein kinase domain-containing protein</fullName>
    </submittedName>
</protein>
<evidence type="ECO:0000256" key="2">
    <source>
        <dbReference type="ARBA" id="ARBA00022679"/>
    </source>
</evidence>
<dbReference type="Pfam" id="PF00069">
    <property type="entry name" value="Pkinase"/>
    <property type="match status" value="1"/>
</dbReference>
<evidence type="ECO:0000256" key="6">
    <source>
        <dbReference type="ARBA" id="ARBA00037966"/>
    </source>
</evidence>
<evidence type="ECO:0000256" key="4">
    <source>
        <dbReference type="ARBA" id="ARBA00022777"/>
    </source>
</evidence>